<dbReference type="Proteomes" id="UP000594454">
    <property type="component" value="Chromosome 6"/>
</dbReference>
<name>A0A7R8V326_HERIL</name>
<dbReference type="OrthoDB" id="5597713at2759"/>
<dbReference type="GO" id="GO:0004252">
    <property type="term" value="F:serine-type endopeptidase activity"/>
    <property type="evidence" value="ECO:0007669"/>
    <property type="project" value="InterPro"/>
</dbReference>
<dbReference type="InterPro" id="IPR009003">
    <property type="entry name" value="Peptidase_S1_PA"/>
</dbReference>
<evidence type="ECO:0000313" key="4">
    <source>
        <dbReference type="Proteomes" id="UP000594454"/>
    </source>
</evidence>
<dbReference type="Gene3D" id="2.40.10.10">
    <property type="entry name" value="Trypsin-like serine proteases"/>
    <property type="match status" value="1"/>
</dbReference>
<dbReference type="AlphaFoldDB" id="A0A7R8V326"/>
<gene>
    <name evidence="3" type="ORF">HERILL_LOCUS14357</name>
</gene>
<protein>
    <recommendedName>
        <fullName evidence="2">Peptidase S1 domain-containing protein</fullName>
    </recommendedName>
</protein>
<proteinExistence type="predicted"/>
<dbReference type="PANTHER" id="PTHR24260">
    <property type="match status" value="1"/>
</dbReference>
<dbReference type="Pfam" id="PF00089">
    <property type="entry name" value="Trypsin"/>
    <property type="match status" value="1"/>
</dbReference>
<accession>A0A7R8V326</accession>
<feature type="chain" id="PRO_5031453646" description="Peptidase S1 domain-containing protein" evidence="1">
    <location>
        <begin position="25"/>
        <end position="253"/>
    </location>
</feature>
<feature type="signal peptide" evidence="1">
    <location>
        <begin position="1"/>
        <end position="24"/>
    </location>
</feature>
<dbReference type="PANTHER" id="PTHR24260:SF136">
    <property type="entry name" value="GH08193P-RELATED"/>
    <property type="match status" value="1"/>
</dbReference>
<reference evidence="3 4" key="1">
    <citation type="submission" date="2020-11" db="EMBL/GenBank/DDBJ databases">
        <authorList>
            <person name="Wallbank WR R."/>
            <person name="Pardo Diaz C."/>
            <person name="Kozak K."/>
            <person name="Martin S."/>
            <person name="Jiggins C."/>
            <person name="Moest M."/>
            <person name="Warren A I."/>
            <person name="Generalovic N T."/>
            <person name="Byers J.R.P. K."/>
            <person name="Montejo-Kovacevich G."/>
            <person name="Yen C E."/>
        </authorList>
    </citation>
    <scope>NUCLEOTIDE SEQUENCE [LARGE SCALE GENOMIC DNA]</scope>
</reference>
<evidence type="ECO:0000256" key="1">
    <source>
        <dbReference type="SAM" id="SignalP"/>
    </source>
</evidence>
<dbReference type="EMBL" id="LR899014">
    <property type="protein sequence ID" value="CAD7091961.1"/>
    <property type="molecule type" value="Genomic_DNA"/>
</dbReference>
<evidence type="ECO:0000313" key="3">
    <source>
        <dbReference type="EMBL" id="CAD7091961.1"/>
    </source>
</evidence>
<keyword evidence="1" id="KW-0732">Signal</keyword>
<sequence length="253" mass="28165">MASVKVYFLTLSLIAFAIASGSAAISSRIKNGTPADTIERFPWHVSIHAPGKPINCSGTIINKRWVLTAQSCVKDNHLYELSFSRLYQDSFNGSFSLTVDRTAIVDYPTQYAYDNLAMIKLPISLEVSKVVALAKFTAVNLVDNSLMVMAGFGNQTNELTFGMFRLLSTKECKAAYGTRYNEYLQLCTESWDYTNQVPCLNNEGGGLFVNWPTNPTLVGIFVNGDSNCNGKLPAIYTKLLTYLDWINDVIRYQ</sequence>
<keyword evidence="4" id="KW-1185">Reference proteome</keyword>
<dbReference type="GO" id="GO:0006508">
    <property type="term" value="P:proteolysis"/>
    <property type="evidence" value="ECO:0007669"/>
    <property type="project" value="InterPro"/>
</dbReference>
<dbReference type="SUPFAM" id="SSF50494">
    <property type="entry name" value="Trypsin-like serine proteases"/>
    <property type="match status" value="1"/>
</dbReference>
<evidence type="ECO:0000259" key="2">
    <source>
        <dbReference type="PROSITE" id="PS50240"/>
    </source>
</evidence>
<dbReference type="InParanoid" id="A0A7R8V326"/>
<feature type="domain" description="Peptidase S1" evidence="2">
    <location>
        <begin position="29"/>
        <end position="251"/>
    </location>
</feature>
<dbReference type="InterPro" id="IPR043504">
    <property type="entry name" value="Peptidase_S1_PA_chymotrypsin"/>
</dbReference>
<dbReference type="PROSITE" id="PS50240">
    <property type="entry name" value="TRYPSIN_DOM"/>
    <property type="match status" value="1"/>
</dbReference>
<dbReference type="InterPro" id="IPR051333">
    <property type="entry name" value="CLIP_Serine_Protease"/>
</dbReference>
<dbReference type="SMART" id="SM00020">
    <property type="entry name" value="Tryp_SPc"/>
    <property type="match status" value="1"/>
</dbReference>
<organism evidence="3 4">
    <name type="scientific">Hermetia illucens</name>
    <name type="common">Black soldier fly</name>
    <dbReference type="NCBI Taxonomy" id="343691"/>
    <lineage>
        <taxon>Eukaryota</taxon>
        <taxon>Metazoa</taxon>
        <taxon>Ecdysozoa</taxon>
        <taxon>Arthropoda</taxon>
        <taxon>Hexapoda</taxon>
        <taxon>Insecta</taxon>
        <taxon>Pterygota</taxon>
        <taxon>Neoptera</taxon>
        <taxon>Endopterygota</taxon>
        <taxon>Diptera</taxon>
        <taxon>Brachycera</taxon>
        <taxon>Stratiomyomorpha</taxon>
        <taxon>Stratiomyidae</taxon>
        <taxon>Hermetiinae</taxon>
        <taxon>Hermetia</taxon>
    </lineage>
</organism>
<dbReference type="InterPro" id="IPR001254">
    <property type="entry name" value="Trypsin_dom"/>
</dbReference>